<feature type="signal peptide" evidence="1">
    <location>
        <begin position="1"/>
        <end position="26"/>
    </location>
</feature>
<dbReference type="VEuPathDB" id="VectorBase:ACON2_039315"/>
<dbReference type="EnsemblMetazoa" id="ACOM029963-RA">
    <property type="protein sequence ID" value="ACOM029963-PA.1"/>
    <property type="gene ID" value="ACOM029963"/>
</dbReference>
<dbReference type="AlphaFoldDB" id="A0A8W7PDL0"/>
<dbReference type="Pfam" id="PF15955">
    <property type="entry name" value="Cuticle_4"/>
    <property type="match status" value="1"/>
</dbReference>
<sequence>MNLKRQVLRSFQVLIAAVSVLALASAQQLIDPSYYNEGLVQYNDWQPIVGPNVVNPYAVPQLLPAQQYPFVQPVPAAQLPPVPVPFPAQYPLPYAGQYPFQLPIQVPQPQVPQVPQQQQLLPGLVVPPYANVQQVGAPQVQVVRHGLPHSDAAAVSYSSLNYGTNNNAQPAALPTPPAVIAAPAPSSGVNSGTAGPVTSGASGATVVKDIATFGTEYGTGADKSPVARYEAINAGSVHVAPLPGHTVDQKLIAPGTTEQKL</sequence>
<evidence type="ECO:0008006" key="3">
    <source>
        <dbReference type="Google" id="ProtNLM"/>
    </source>
</evidence>
<protein>
    <recommendedName>
        <fullName evidence="3">DUF4794 domain-containing protein</fullName>
    </recommendedName>
</protein>
<reference evidence="2" key="1">
    <citation type="submission" date="2022-08" db="UniProtKB">
        <authorList>
            <consortium name="EnsemblMetazoa"/>
        </authorList>
    </citation>
    <scope>IDENTIFICATION</scope>
</reference>
<feature type="chain" id="PRO_5036456850" description="DUF4794 domain-containing protein" evidence="1">
    <location>
        <begin position="27"/>
        <end position="261"/>
    </location>
</feature>
<name>A0A8W7PDL0_ANOCL</name>
<dbReference type="Proteomes" id="UP000075882">
    <property type="component" value="Unassembled WGS sequence"/>
</dbReference>
<evidence type="ECO:0000256" key="1">
    <source>
        <dbReference type="SAM" id="SignalP"/>
    </source>
</evidence>
<dbReference type="InterPro" id="IPR031874">
    <property type="entry name" value="Cuticle_Acp1"/>
</dbReference>
<keyword evidence="1" id="KW-0732">Signal</keyword>
<accession>A0A8W7PDL0</accession>
<proteinExistence type="predicted"/>
<evidence type="ECO:0000313" key="2">
    <source>
        <dbReference type="EnsemblMetazoa" id="ACOM029963-PA.1"/>
    </source>
</evidence>
<organism evidence="2">
    <name type="scientific">Anopheles coluzzii</name>
    <name type="common">African malaria mosquito</name>
    <dbReference type="NCBI Taxonomy" id="1518534"/>
    <lineage>
        <taxon>Eukaryota</taxon>
        <taxon>Metazoa</taxon>
        <taxon>Ecdysozoa</taxon>
        <taxon>Arthropoda</taxon>
        <taxon>Hexapoda</taxon>
        <taxon>Insecta</taxon>
        <taxon>Pterygota</taxon>
        <taxon>Neoptera</taxon>
        <taxon>Endopterygota</taxon>
        <taxon>Diptera</taxon>
        <taxon>Nematocera</taxon>
        <taxon>Culicoidea</taxon>
        <taxon>Culicidae</taxon>
        <taxon>Anophelinae</taxon>
        <taxon>Anopheles</taxon>
    </lineage>
</organism>